<keyword evidence="3" id="KW-1185">Reference proteome</keyword>
<evidence type="ECO:0000313" key="2">
    <source>
        <dbReference type="EMBL" id="MCJ7858091.1"/>
    </source>
</evidence>
<feature type="region of interest" description="Disordered" evidence="1">
    <location>
        <begin position="1"/>
        <end position="61"/>
    </location>
</feature>
<comment type="caution">
    <text evidence="2">The sequence shown here is derived from an EMBL/GenBank/DDBJ whole genome shotgun (WGS) entry which is preliminary data.</text>
</comment>
<accession>A0A9X1WN38</accession>
<dbReference type="AlphaFoldDB" id="A0A9X1WN38"/>
<dbReference type="Proteomes" id="UP001139207">
    <property type="component" value="Unassembled WGS sequence"/>
</dbReference>
<protein>
    <submittedName>
        <fullName evidence="2">Uncharacterized protein</fullName>
    </submittedName>
</protein>
<organism evidence="2 3">
    <name type="scientific">Corynebacterium kalidii</name>
    <dbReference type="NCBI Taxonomy" id="2931982"/>
    <lineage>
        <taxon>Bacteria</taxon>
        <taxon>Bacillati</taxon>
        <taxon>Actinomycetota</taxon>
        <taxon>Actinomycetes</taxon>
        <taxon>Mycobacteriales</taxon>
        <taxon>Corynebacteriaceae</taxon>
        <taxon>Corynebacterium</taxon>
    </lineage>
</organism>
<feature type="compositionally biased region" description="Basic and acidic residues" evidence="1">
    <location>
        <begin position="14"/>
        <end position="38"/>
    </location>
</feature>
<proteinExistence type="predicted"/>
<gene>
    <name evidence="2" type="ORF">MUN33_05075</name>
</gene>
<sequence length="61" mass="6958">MRPRRKTGVVGKAHAPDRDLELPTELPRERPGEPRQDGDGTTTQHAGFGEDFWEGQRPPHW</sequence>
<evidence type="ECO:0000313" key="3">
    <source>
        <dbReference type="Proteomes" id="UP001139207"/>
    </source>
</evidence>
<dbReference type="RefSeq" id="WP_244803798.1">
    <property type="nucleotide sequence ID" value="NZ_JALIEA010000011.1"/>
</dbReference>
<name>A0A9X1WN38_9CORY</name>
<reference evidence="2" key="1">
    <citation type="submission" date="2022-04" db="EMBL/GenBank/DDBJ databases">
        <title>Corynebacterium kalidii LD5P10.</title>
        <authorList>
            <person name="Sun J.Q."/>
        </authorList>
    </citation>
    <scope>NUCLEOTIDE SEQUENCE</scope>
    <source>
        <strain evidence="2">LD5P10</strain>
    </source>
</reference>
<dbReference type="EMBL" id="JALIEA010000011">
    <property type="protein sequence ID" value="MCJ7858091.1"/>
    <property type="molecule type" value="Genomic_DNA"/>
</dbReference>
<evidence type="ECO:0000256" key="1">
    <source>
        <dbReference type="SAM" id="MobiDB-lite"/>
    </source>
</evidence>